<dbReference type="OrthoDB" id="10604000at2759"/>
<proteinExistence type="predicted"/>
<accession>K5WF50</accession>
<dbReference type="GeneID" id="18915238"/>
<dbReference type="RefSeq" id="XP_007393055.1">
    <property type="nucleotide sequence ID" value="XM_007392993.1"/>
</dbReference>
<protein>
    <submittedName>
        <fullName evidence="1">Uncharacterized protein</fullName>
    </submittedName>
</protein>
<name>K5WF50_PHACS</name>
<dbReference type="AlphaFoldDB" id="K5WF50"/>
<sequence>MEAPDLHELTINVLLLELGYWGEDAAAPEATFAHALASHLQKQEWDTLRGILRRRPKLRKLKLVVAADDGWSSFQYMVPYLHCSGGVMQEIASKFLGSKVESILEVITEHRRNQIVDGVVRYYP</sequence>
<dbReference type="HOGENOM" id="CLU_2004708_0_0_1"/>
<keyword evidence="2" id="KW-1185">Reference proteome</keyword>
<dbReference type="InParanoid" id="K5WF50"/>
<organism evidence="1 2">
    <name type="scientific">Phanerochaete carnosa (strain HHB-10118-sp)</name>
    <name type="common">White-rot fungus</name>
    <name type="synonym">Peniophora carnosa</name>
    <dbReference type="NCBI Taxonomy" id="650164"/>
    <lineage>
        <taxon>Eukaryota</taxon>
        <taxon>Fungi</taxon>
        <taxon>Dikarya</taxon>
        <taxon>Basidiomycota</taxon>
        <taxon>Agaricomycotina</taxon>
        <taxon>Agaricomycetes</taxon>
        <taxon>Polyporales</taxon>
        <taxon>Phanerochaetaceae</taxon>
        <taxon>Phanerochaete</taxon>
    </lineage>
</organism>
<dbReference type="Proteomes" id="UP000008370">
    <property type="component" value="Unassembled WGS sequence"/>
</dbReference>
<reference evidence="1 2" key="1">
    <citation type="journal article" date="2012" name="BMC Genomics">
        <title>Comparative genomics of the white-rot fungi, Phanerochaete carnosa and P. chrysosporium, to elucidate the genetic basis of the distinct wood types they colonize.</title>
        <authorList>
            <person name="Suzuki H."/>
            <person name="MacDonald J."/>
            <person name="Syed K."/>
            <person name="Salamov A."/>
            <person name="Hori C."/>
            <person name="Aerts A."/>
            <person name="Henrissat B."/>
            <person name="Wiebenga A."/>
            <person name="vanKuyk P.A."/>
            <person name="Barry K."/>
            <person name="Lindquist E."/>
            <person name="LaButti K."/>
            <person name="Lapidus A."/>
            <person name="Lucas S."/>
            <person name="Coutinho P."/>
            <person name="Gong Y."/>
            <person name="Samejima M."/>
            <person name="Mahadevan R."/>
            <person name="Abou-Zaid M."/>
            <person name="de Vries R.P."/>
            <person name="Igarashi K."/>
            <person name="Yadav J.S."/>
            <person name="Grigoriev I.V."/>
            <person name="Master E.R."/>
        </authorList>
    </citation>
    <scope>NUCLEOTIDE SEQUENCE [LARGE SCALE GENOMIC DNA]</scope>
    <source>
        <strain evidence="1 2">HHB-10118-sp</strain>
    </source>
</reference>
<dbReference type="KEGG" id="pco:PHACADRAFT_251509"/>
<evidence type="ECO:0000313" key="1">
    <source>
        <dbReference type="EMBL" id="EKM57709.1"/>
    </source>
</evidence>
<evidence type="ECO:0000313" key="2">
    <source>
        <dbReference type="Proteomes" id="UP000008370"/>
    </source>
</evidence>
<dbReference type="EMBL" id="JH930470">
    <property type="protein sequence ID" value="EKM57709.1"/>
    <property type="molecule type" value="Genomic_DNA"/>
</dbReference>
<gene>
    <name evidence="1" type="ORF">PHACADRAFT_251509</name>
</gene>